<dbReference type="AlphaFoldDB" id="A0A0A8ZA55"/>
<organism evidence="1">
    <name type="scientific">Arundo donax</name>
    <name type="common">Giant reed</name>
    <name type="synonym">Donax arundinaceus</name>
    <dbReference type="NCBI Taxonomy" id="35708"/>
    <lineage>
        <taxon>Eukaryota</taxon>
        <taxon>Viridiplantae</taxon>
        <taxon>Streptophyta</taxon>
        <taxon>Embryophyta</taxon>
        <taxon>Tracheophyta</taxon>
        <taxon>Spermatophyta</taxon>
        <taxon>Magnoliopsida</taxon>
        <taxon>Liliopsida</taxon>
        <taxon>Poales</taxon>
        <taxon>Poaceae</taxon>
        <taxon>PACMAD clade</taxon>
        <taxon>Arundinoideae</taxon>
        <taxon>Arundineae</taxon>
        <taxon>Arundo</taxon>
    </lineage>
</organism>
<dbReference type="EMBL" id="GBRH01261591">
    <property type="protein sequence ID" value="JAD36304.1"/>
    <property type="molecule type" value="Transcribed_RNA"/>
</dbReference>
<accession>A0A0A8ZA55</accession>
<sequence length="30" mass="3398">MLTLANSNNGELYISLQKVMLSQKKTMEIV</sequence>
<reference evidence="1" key="1">
    <citation type="submission" date="2014-09" db="EMBL/GenBank/DDBJ databases">
        <authorList>
            <person name="Magalhaes I.L.F."/>
            <person name="Oliveira U."/>
            <person name="Santos F.R."/>
            <person name="Vidigal T.H.D.A."/>
            <person name="Brescovit A.D."/>
            <person name="Santos A.J."/>
        </authorList>
    </citation>
    <scope>NUCLEOTIDE SEQUENCE</scope>
    <source>
        <tissue evidence="1">Shoot tissue taken approximately 20 cm above the soil surface</tissue>
    </source>
</reference>
<proteinExistence type="predicted"/>
<evidence type="ECO:0000313" key="1">
    <source>
        <dbReference type="EMBL" id="JAD36304.1"/>
    </source>
</evidence>
<name>A0A0A8ZA55_ARUDO</name>
<reference evidence="1" key="2">
    <citation type="journal article" date="2015" name="Data Brief">
        <title>Shoot transcriptome of the giant reed, Arundo donax.</title>
        <authorList>
            <person name="Barrero R.A."/>
            <person name="Guerrero F.D."/>
            <person name="Moolhuijzen P."/>
            <person name="Goolsby J.A."/>
            <person name="Tidwell J."/>
            <person name="Bellgard S.E."/>
            <person name="Bellgard M.I."/>
        </authorList>
    </citation>
    <scope>NUCLEOTIDE SEQUENCE</scope>
    <source>
        <tissue evidence="1">Shoot tissue taken approximately 20 cm above the soil surface</tissue>
    </source>
</reference>
<protein>
    <submittedName>
        <fullName evidence="1">Uncharacterized protein</fullName>
    </submittedName>
</protein>